<protein>
    <submittedName>
        <fullName evidence="2">G domain-containing protein</fullName>
    </submittedName>
</protein>
<proteinExistence type="predicted"/>
<sequence length="258" mass="28904">MQIIDDLKVSSSPTSIGIIGLPKTGRSTLIGALMGGIWPETLNENPVITINKIPIYKLSYPNNGFIQGSVNENREIYQNYFINSQLLNLSALVICISENVREEDLLVFSIASDYHIPTIIARTKLDQWLHNLPQNKTKNDYIEGDKKYVSCEFRELGLNISSSIIFNVSALSSIKIAEGSGTHMMKYLCDDKKLREYLKLENENVRENEAMSSVDVLVLGLNRAGKSAIIDGLKSKFANISFGEQNYDETMSVDTVIW</sequence>
<reference evidence="2" key="1">
    <citation type="submission" date="2022-11" db="UniProtKB">
        <authorList>
            <consortium name="WormBaseParasite"/>
        </authorList>
    </citation>
    <scope>IDENTIFICATION</scope>
</reference>
<dbReference type="Proteomes" id="UP000887578">
    <property type="component" value="Unplaced"/>
</dbReference>
<dbReference type="SUPFAM" id="SSF52540">
    <property type="entry name" value="P-loop containing nucleoside triphosphate hydrolases"/>
    <property type="match status" value="1"/>
</dbReference>
<organism evidence="1 2">
    <name type="scientific">Panagrolaimus davidi</name>
    <dbReference type="NCBI Taxonomy" id="227884"/>
    <lineage>
        <taxon>Eukaryota</taxon>
        <taxon>Metazoa</taxon>
        <taxon>Ecdysozoa</taxon>
        <taxon>Nematoda</taxon>
        <taxon>Chromadorea</taxon>
        <taxon>Rhabditida</taxon>
        <taxon>Tylenchina</taxon>
        <taxon>Panagrolaimomorpha</taxon>
        <taxon>Panagrolaimoidea</taxon>
        <taxon>Panagrolaimidae</taxon>
        <taxon>Panagrolaimus</taxon>
    </lineage>
</organism>
<dbReference type="InterPro" id="IPR027417">
    <property type="entry name" value="P-loop_NTPase"/>
</dbReference>
<accession>A0A914Q3Z4</accession>
<evidence type="ECO:0000313" key="1">
    <source>
        <dbReference type="Proteomes" id="UP000887578"/>
    </source>
</evidence>
<dbReference type="WBParaSite" id="PDA_v2.g25546.t1">
    <property type="protein sequence ID" value="PDA_v2.g25546.t1"/>
    <property type="gene ID" value="PDA_v2.g25546"/>
</dbReference>
<evidence type="ECO:0000313" key="2">
    <source>
        <dbReference type="WBParaSite" id="PDA_v2.g25546.t1"/>
    </source>
</evidence>
<dbReference type="AlphaFoldDB" id="A0A914Q3Z4"/>
<name>A0A914Q3Z4_9BILA</name>
<keyword evidence="1" id="KW-1185">Reference proteome</keyword>
<dbReference type="Gene3D" id="3.40.50.300">
    <property type="entry name" value="P-loop containing nucleotide triphosphate hydrolases"/>
    <property type="match status" value="1"/>
</dbReference>